<dbReference type="InterPro" id="IPR001878">
    <property type="entry name" value="Znf_CCHC"/>
</dbReference>
<dbReference type="GO" id="GO:0008270">
    <property type="term" value="F:zinc ion binding"/>
    <property type="evidence" value="ECO:0007669"/>
    <property type="project" value="UniProtKB-KW"/>
</dbReference>
<dbReference type="InterPro" id="IPR036875">
    <property type="entry name" value="Znf_CCHC_sf"/>
</dbReference>
<keyword evidence="2" id="KW-0479">Metal-binding</keyword>
<dbReference type="GO" id="GO:0003676">
    <property type="term" value="F:nucleic acid binding"/>
    <property type="evidence" value="ECO:0007669"/>
    <property type="project" value="InterPro"/>
</dbReference>
<proteinExistence type="predicted"/>
<feature type="region of interest" description="Disordered" evidence="3">
    <location>
        <begin position="1"/>
        <end position="46"/>
    </location>
</feature>
<dbReference type="AlphaFoldDB" id="A0A1B9I4B8"/>
<keyword evidence="7" id="KW-1185">Reference proteome</keyword>
<dbReference type="KEGG" id="kpin:30172061"/>
<keyword evidence="1" id="KW-0507">mRNA processing</keyword>
<evidence type="ECO:0000256" key="3">
    <source>
        <dbReference type="SAM" id="MobiDB-lite"/>
    </source>
</evidence>
<sequence length="371" mass="41100">MFSYPRDKEHNTPLRENLQGQRILTNNPEFPEQMKHCQQDGCDSDISDDELADSLKLLELEQQRLILKKKQREMRKATSGQMTTNDSQRIQKLPTFSPGYGFRVPAPGSDTLPPPEELVTVHGSRHRMYPAPAPISVPINAHEGWPPASQVPLVETSPLPQPASPGGAMVAWEGGVVYKNPELNHEGIPLTIDKLLEVFDRSSGRFGDRAAADQSVGGNGRSDRSGFRTLPRDSNWNRPPPSGERRGWGERSGNAREPTPEEGEAEQTNGWDEGGADSRYTGQRSGVGSECYNCGQTGHFSRECPGRKDEGMHDEQKSLQQPSSYQAPIASQAFIHPSRLAQVSTYSHQQTHAQPSRVMTPRQEDDETGGW</sequence>
<feature type="domain" description="CCHC-type" evidence="4">
    <location>
        <begin position="291"/>
        <end position="305"/>
    </location>
</feature>
<evidence type="ECO:0000313" key="5">
    <source>
        <dbReference type="EMBL" id="OCF50371.1"/>
    </source>
</evidence>
<gene>
    <name evidence="5" type="ORF">I206_03692</name>
    <name evidence="6" type="ORF">I206_105402</name>
</gene>
<feature type="compositionally biased region" description="Basic and acidic residues" evidence="3">
    <location>
        <begin position="300"/>
        <end position="317"/>
    </location>
</feature>
<dbReference type="GeneID" id="30172061"/>
<feature type="compositionally biased region" description="Basic and acidic residues" evidence="3">
    <location>
        <begin position="1"/>
        <end position="13"/>
    </location>
</feature>
<keyword evidence="2" id="KW-0863">Zinc-finger</keyword>
<dbReference type="SUPFAM" id="SSF57756">
    <property type="entry name" value="Retrovirus zinc finger-like domains"/>
    <property type="match status" value="1"/>
</dbReference>
<dbReference type="PROSITE" id="PS50158">
    <property type="entry name" value="ZF_CCHC"/>
    <property type="match status" value="1"/>
</dbReference>
<dbReference type="OrthoDB" id="2576435at2759"/>
<dbReference type="SMART" id="SM00343">
    <property type="entry name" value="ZnF_C2HC"/>
    <property type="match status" value="1"/>
</dbReference>
<dbReference type="EMBL" id="CP144525">
    <property type="protein sequence ID" value="WWC71446.1"/>
    <property type="molecule type" value="Genomic_DNA"/>
</dbReference>
<protein>
    <recommendedName>
        <fullName evidence="4">CCHC-type domain-containing protein</fullName>
    </recommendedName>
</protein>
<name>A0A1B9I4B8_9TREE</name>
<evidence type="ECO:0000256" key="2">
    <source>
        <dbReference type="PROSITE-ProRule" id="PRU00047"/>
    </source>
</evidence>
<reference evidence="5" key="3">
    <citation type="submission" date="2016-07" db="EMBL/GenBank/DDBJ databases">
        <title>Evolution of pathogenesis and genome organization in the Tremellales.</title>
        <authorList>
            <person name="Cuomo C."/>
            <person name="Litvintseva A."/>
            <person name="Heitman J."/>
            <person name="Chen Y."/>
            <person name="Sun S."/>
            <person name="Springer D."/>
            <person name="Dromer F."/>
            <person name="Young S."/>
            <person name="Zeng Q."/>
            <person name="Chapman S."/>
            <person name="Gujja S."/>
            <person name="Saif S."/>
            <person name="Birren B."/>
        </authorList>
    </citation>
    <scope>NUCLEOTIDE SEQUENCE</scope>
    <source>
        <strain evidence="5">CBS 10737</strain>
    </source>
</reference>
<feature type="region of interest" description="Disordered" evidence="3">
    <location>
        <begin position="208"/>
        <end position="328"/>
    </location>
</feature>
<feature type="compositionally biased region" description="Polar residues" evidence="3">
    <location>
        <begin position="18"/>
        <end position="28"/>
    </location>
</feature>
<reference evidence="6" key="4">
    <citation type="submission" date="2024-02" db="EMBL/GenBank/DDBJ databases">
        <title>Comparative genomics of Cryptococcus and Kwoniella reveals pathogenesis evolution and contrasting modes of karyotype evolution via chromosome fusion or intercentromeric recombination.</title>
        <authorList>
            <person name="Coelho M.A."/>
            <person name="David-Palma M."/>
            <person name="Shea T."/>
            <person name="Bowers K."/>
            <person name="McGinley-Smith S."/>
            <person name="Mohammad A.W."/>
            <person name="Gnirke A."/>
            <person name="Yurkov A.M."/>
            <person name="Nowrousian M."/>
            <person name="Sun S."/>
            <person name="Cuomo C.A."/>
            <person name="Heitman J."/>
        </authorList>
    </citation>
    <scope>NUCLEOTIDE SEQUENCE</scope>
    <source>
        <strain evidence="6">CBS 10737</strain>
    </source>
</reference>
<reference evidence="5" key="1">
    <citation type="submission" date="2013-07" db="EMBL/GenBank/DDBJ databases">
        <title>The Genome Sequence of Cryptococcus pinus CBS10737.</title>
        <authorList>
            <consortium name="The Broad Institute Genome Sequencing Platform"/>
            <person name="Cuomo C."/>
            <person name="Litvintseva A."/>
            <person name="Chen Y."/>
            <person name="Heitman J."/>
            <person name="Sun S."/>
            <person name="Springer D."/>
            <person name="Dromer F."/>
            <person name="Young S.K."/>
            <person name="Zeng Q."/>
            <person name="Gargeya S."/>
            <person name="Fitzgerald M."/>
            <person name="Abouelleil A."/>
            <person name="Alvarado L."/>
            <person name="Berlin A.M."/>
            <person name="Chapman S.B."/>
            <person name="Dewar J."/>
            <person name="Goldberg J."/>
            <person name="Griggs A."/>
            <person name="Gujja S."/>
            <person name="Hansen M."/>
            <person name="Howarth C."/>
            <person name="Imamovic A."/>
            <person name="Larimer J."/>
            <person name="McCowan C."/>
            <person name="Murphy C."/>
            <person name="Pearson M."/>
            <person name="Priest M."/>
            <person name="Roberts A."/>
            <person name="Saif S."/>
            <person name="Shea T."/>
            <person name="Sykes S."/>
            <person name="Wortman J."/>
            <person name="Nusbaum C."/>
            <person name="Birren B."/>
        </authorList>
    </citation>
    <scope>NUCLEOTIDE SEQUENCE [LARGE SCALE GENOMIC DNA]</scope>
    <source>
        <strain evidence="5">CBS 10737</strain>
    </source>
</reference>
<dbReference type="EMBL" id="KI894010">
    <property type="protein sequence ID" value="OCF50371.1"/>
    <property type="molecule type" value="Genomic_DNA"/>
</dbReference>
<evidence type="ECO:0000256" key="1">
    <source>
        <dbReference type="ARBA" id="ARBA00022664"/>
    </source>
</evidence>
<keyword evidence="2" id="KW-0862">Zinc</keyword>
<evidence type="ECO:0000259" key="4">
    <source>
        <dbReference type="PROSITE" id="PS50158"/>
    </source>
</evidence>
<evidence type="ECO:0000313" key="7">
    <source>
        <dbReference type="Proteomes" id="UP000094020"/>
    </source>
</evidence>
<dbReference type="Gene3D" id="4.10.60.10">
    <property type="entry name" value="Zinc finger, CCHC-type"/>
    <property type="match status" value="1"/>
</dbReference>
<dbReference type="Pfam" id="PF00098">
    <property type="entry name" value="zf-CCHC"/>
    <property type="match status" value="1"/>
</dbReference>
<dbReference type="GO" id="GO:0006397">
    <property type="term" value="P:mRNA processing"/>
    <property type="evidence" value="ECO:0007669"/>
    <property type="project" value="UniProtKB-KW"/>
</dbReference>
<dbReference type="Proteomes" id="UP000094020">
    <property type="component" value="Chromosome 7"/>
</dbReference>
<feature type="compositionally biased region" description="Polar residues" evidence="3">
    <location>
        <begin position="343"/>
        <end position="354"/>
    </location>
</feature>
<organism evidence="5">
    <name type="scientific">Kwoniella pini CBS 10737</name>
    <dbReference type="NCBI Taxonomy" id="1296096"/>
    <lineage>
        <taxon>Eukaryota</taxon>
        <taxon>Fungi</taxon>
        <taxon>Dikarya</taxon>
        <taxon>Basidiomycota</taxon>
        <taxon>Agaricomycotina</taxon>
        <taxon>Tremellomycetes</taxon>
        <taxon>Tremellales</taxon>
        <taxon>Cryptococcaceae</taxon>
        <taxon>Kwoniella</taxon>
    </lineage>
</organism>
<feature type="region of interest" description="Disordered" evidence="3">
    <location>
        <begin position="343"/>
        <end position="371"/>
    </location>
</feature>
<dbReference type="STRING" id="1296096.A0A1B9I4B8"/>
<dbReference type="RefSeq" id="XP_019011590.1">
    <property type="nucleotide sequence ID" value="XM_019155436.1"/>
</dbReference>
<evidence type="ECO:0000313" key="6">
    <source>
        <dbReference type="EMBL" id="WWC71446.1"/>
    </source>
</evidence>
<accession>A0A1B9I4B8</accession>
<reference evidence="6" key="2">
    <citation type="submission" date="2013-07" db="EMBL/GenBank/DDBJ databases">
        <authorList>
            <consortium name="The Broad Institute Genome Sequencing Platform"/>
            <person name="Cuomo C."/>
            <person name="Litvintseva A."/>
            <person name="Chen Y."/>
            <person name="Heitman J."/>
            <person name="Sun S."/>
            <person name="Springer D."/>
            <person name="Dromer F."/>
            <person name="Young S.K."/>
            <person name="Zeng Q."/>
            <person name="Gargeya S."/>
            <person name="Fitzgerald M."/>
            <person name="Abouelleil A."/>
            <person name="Alvarado L."/>
            <person name="Berlin A.M."/>
            <person name="Chapman S.B."/>
            <person name="Dewar J."/>
            <person name="Goldberg J."/>
            <person name="Griggs A."/>
            <person name="Gujja S."/>
            <person name="Hansen M."/>
            <person name="Howarth C."/>
            <person name="Imamovic A."/>
            <person name="Larimer J."/>
            <person name="McCowan C."/>
            <person name="Murphy C."/>
            <person name="Pearson M."/>
            <person name="Priest M."/>
            <person name="Roberts A."/>
            <person name="Saif S."/>
            <person name="Shea T."/>
            <person name="Sykes S."/>
            <person name="Wortman J."/>
            <person name="Nusbaum C."/>
            <person name="Birren B."/>
        </authorList>
    </citation>
    <scope>NUCLEOTIDE SEQUENCE</scope>
    <source>
        <strain evidence="6">CBS 10737</strain>
    </source>
</reference>